<evidence type="ECO:0000256" key="5">
    <source>
        <dbReference type="ARBA" id="ARBA00023180"/>
    </source>
</evidence>
<accession>A0A194R8A9</accession>
<dbReference type="Pfam" id="PF00135">
    <property type="entry name" value="COesterase"/>
    <property type="match status" value="2"/>
</dbReference>
<organism evidence="8 9">
    <name type="scientific">Papilio machaon</name>
    <name type="common">Old World swallowtail butterfly</name>
    <dbReference type="NCBI Taxonomy" id="76193"/>
    <lineage>
        <taxon>Eukaryota</taxon>
        <taxon>Metazoa</taxon>
        <taxon>Ecdysozoa</taxon>
        <taxon>Arthropoda</taxon>
        <taxon>Hexapoda</taxon>
        <taxon>Insecta</taxon>
        <taxon>Pterygota</taxon>
        <taxon>Neoptera</taxon>
        <taxon>Endopterygota</taxon>
        <taxon>Lepidoptera</taxon>
        <taxon>Glossata</taxon>
        <taxon>Ditrysia</taxon>
        <taxon>Papilionoidea</taxon>
        <taxon>Papilionidae</taxon>
        <taxon>Papilioninae</taxon>
        <taxon>Papilio</taxon>
    </lineage>
</organism>
<dbReference type="InterPro" id="IPR029058">
    <property type="entry name" value="AB_hydrolase_fold"/>
</dbReference>
<protein>
    <recommendedName>
        <fullName evidence="6">Carboxylic ester hydrolase</fullName>
        <ecNumber evidence="6">3.1.1.-</ecNumber>
    </recommendedName>
</protein>
<gene>
    <name evidence="8" type="ORF">RR48_10923</name>
</gene>
<dbReference type="InterPro" id="IPR019826">
    <property type="entry name" value="Carboxylesterase_B_AS"/>
</dbReference>
<keyword evidence="9" id="KW-1185">Reference proteome</keyword>
<dbReference type="PANTHER" id="PTHR11559">
    <property type="entry name" value="CARBOXYLESTERASE"/>
    <property type="match status" value="1"/>
</dbReference>
<sequence>MVRGADHCVQTLAVMDVYVHGGAYQIGYGEFAVAKNLIREKEMIIVNFNYRLGPHGFLCLGTPDVPGNAGMKDQVALLRWVKKNIASFGGNPDDVTIIGCSAGSSAVDLLMLSPMTKGLFSKVIPESGSNMAVFSVQGNPVENAKAYAKLINFTGNEDDVYALEEFYKTVPKEVLHSVDVFGQKDSTFFFSPCVERDVGQEMFLDDAPVNILKAGKQHKLPMLYGFAEMEGLFRVPWFDHWTFFFSPCVERDVGQEMFLDDAPVNILKAGKQHKLPMLYGFAEMEGLFRIPWFDFWKDSMNAKFSDFLPGDLHFDSESEKEEVAERIKRFYFGNRQISEETIFRYIDYFTDVMFAYSTLRSVRLQVESGNNNIYLYRFDFVDDSAPLIPYTEIRGADHNAQTYAVIDGVWPNLNEDELSIDMKKMKKIMRKIWATFITTGKPVSENLDLPQWPPTRANGGPHMCIDKSLKLRGPLIQQRVLFWDEIYDKYYKIPTPPPSPPPRHKEEL</sequence>
<keyword evidence="3 6" id="KW-0378">Hydrolase</keyword>
<evidence type="ECO:0000256" key="3">
    <source>
        <dbReference type="ARBA" id="ARBA00022801"/>
    </source>
</evidence>
<evidence type="ECO:0000256" key="6">
    <source>
        <dbReference type="RuleBase" id="RU361235"/>
    </source>
</evidence>
<evidence type="ECO:0000313" key="9">
    <source>
        <dbReference type="Proteomes" id="UP000053240"/>
    </source>
</evidence>
<comment type="similarity">
    <text evidence="1 6">Belongs to the type-B carboxylesterase/lipase family.</text>
</comment>
<dbReference type="PROSITE" id="PS00122">
    <property type="entry name" value="CARBOXYLESTERASE_B_1"/>
    <property type="match status" value="1"/>
</dbReference>
<dbReference type="SUPFAM" id="SSF53474">
    <property type="entry name" value="alpha/beta-Hydrolases"/>
    <property type="match status" value="2"/>
</dbReference>
<feature type="domain" description="Carboxylesterase type B" evidence="7">
    <location>
        <begin position="243"/>
        <end position="483"/>
    </location>
</feature>
<keyword evidence="5" id="KW-0325">Glycoprotein</keyword>
<feature type="domain" description="Carboxylesterase type B" evidence="7">
    <location>
        <begin position="12"/>
        <end position="235"/>
    </location>
</feature>
<evidence type="ECO:0000313" key="8">
    <source>
        <dbReference type="EMBL" id="KPJ13739.1"/>
    </source>
</evidence>
<evidence type="ECO:0000256" key="1">
    <source>
        <dbReference type="ARBA" id="ARBA00005964"/>
    </source>
</evidence>
<evidence type="ECO:0000256" key="2">
    <source>
        <dbReference type="ARBA" id="ARBA00022487"/>
    </source>
</evidence>
<proteinExistence type="inferred from homology"/>
<evidence type="ECO:0000259" key="7">
    <source>
        <dbReference type="Pfam" id="PF00135"/>
    </source>
</evidence>
<dbReference type="InterPro" id="IPR002018">
    <property type="entry name" value="CarbesteraseB"/>
</dbReference>
<dbReference type="AlphaFoldDB" id="A0A194R8A9"/>
<name>A0A194R8A9_PAPMA</name>
<dbReference type="EMBL" id="KQ460615">
    <property type="protein sequence ID" value="KPJ13739.1"/>
    <property type="molecule type" value="Genomic_DNA"/>
</dbReference>
<dbReference type="GO" id="GO:0052689">
    <property type="term" value="F:carboxylic ester hydrolase activity"/>
    <property type="evidence" value="ECO:0007669"/>
    <property type="project" value="UniProtKB-KW"/>
</dbReference>
<dbReference type="EC" id="3.1.1.-" evidence="6"/>
<keyword evidence="4" id="KW-1015">Disulfide bond</keyword>
<dbReference type="Gene3D" id="3.40.50.1820">
    <property type="entry name" value="alpha/beta hydrolase"/>
    <property type="match status" value="2"/>
</dbReference>
<dbReference type="InParanoid" id="A0A194R8A9"/>
<reference evidence="8 9" key="1">
    <citation type="journal article" date="2015" name="Nat. Commun.">
        <title>Outbred genome sequencing and CRISPR/Cas9 gene editing in butterflies.</title>
        <authorList>
            <person name="Li X."/>
            <person name="Fan D."/>
            <person name="Zhang W."/>
            <person name="Liu G."/>
            <person name="Zhang L."/>
            <person name="Zhao L."/>
            <person name="Fang X."/>
            <person name="Chen L."/>
            <person name="Dong Y."/>
            <person name="Chen Y."/>
            <person name="Ding Y."/>
            <person name="Zhao R."/>
            <person name="Feng M."/>
            <person name="Zhu Y."/>
            <person name="Feng Y."/>
            <person name="Jiang X."/>
            <person name="Zhu D."/>
            <person name="Xiang H."/>
            <person name="Feng X."/>
            <person name="Li S."/>
            <person name="Wang J."/>
            <person name="Zhang G."/>
            <person name="Kronforst M.R."/>
            <person name="Wang W."/>
        </authorList>
    </citation>
    <scope>NUCLEOTIDE SEQUENCE [LARGE SCALE GENOMIC DNA]</scope>
    <source>
        <strain evidence="8">Ya'a_city_454_Pm</strain>
        <tissue evidence="8">Whole body</tissue>
    </source>
</reference>
<dbReference type="InterPro" id="IPR050309">
    <property type="entry name" value="Type-B_Carboxylest/Lipase"/>
</dbReference>
<evidence type="ECO:0000256" key="4">
    <source>
        <dbReference type="ARBA" id="ARBA00023157"/>
    </source>
</evidence>
<keyword evidence="2" id="KW-0719">Serine esterase</keyword>
<dbReference type="Proteomes" id="UP000053240">
    <property type="component" value="Unassembled WGS sequence"/>
</dbReference>